<feature type="region of interest" description="Disordered" evidence="1">
    <location>
        <begin position="309"/>
        <end position="335"/>
    </location>
</feature>
<dbReference type="AlphaFoldDB" id="A0A8H7VQX7"/>
<organism evidence="2 3">
    <name type="scientific">Thamnidium elegans</name>
    <dbReference type="NCBI Taxonomy" id="101142"/>
    <lineage>
        <taxon>Eukaryota</taxon>
        <taxon>Fungi</taxon>
        <taxon>Fungi incertae sedis</taxon>
        <taxon>Mucoromycota</taxon>
        <taxon>Mucoromycotina</taxon>
        <taxon>Mucoromycetes</taxon>
        <taxon>Mucorales</taxon>
        <taxon>Mucorineae</taxon>
        <taxon>Mucoraceae</taxon>
        <taxon>Thamnidium</taxon>
    </lineage>
</organism>
<reference evidence="2" key="1">
    <citation type="submission" date="2021-01" db="EMBL/GenBank/DDBJ databases">
        <title>Metabolic potential, ecology and presence of endohyphal bacteria is reflected in genomic diversity of Mucoromycotina.</title>
        <authorList>
            <person name="Muszewska A."/>
            <person name="Okrasinska A."/>
            <person name="Steczkiewicz K."/>
            <person name="Drgas O."/>
            <person name="Orlowska M."/>
            <person name="Perlinska-Lenart U."/>
            <person name="Aleksandrzak-Piekarczyk T."/>
            <person name="Szatraj K."/>
            <person name="Zielenkiewicz U."/>
            <person name="Pilsyk S."/>
            <person name="Malc E."/>
            <person name="Mieczkowski P."/>
            <person name="Kruszewska J.S."/>
            <person name="Biernat P."/>
            <person name="Pawlowska J."/>
        </authorList>
    </citation>
    <scope>NUCLEOTIDE SEQUENCE</scope>
    <source>
        <strain evidence="2">WA0000018081</strain>
    </source>
</reference>
<proteinExistence type="predicted"/>
<keyword evidence="3" id="KW-1185">Reference proteome</keyword>
<dbReference type="EMBL" id="JAEPRE010000246">
    <property type="protein sequence ID" value="KAG2229760.1"/>
    <property type="molecule type" value="Genomic_DNA"/>
</dbReference>
<dbReference type="Gene3D" id="3.30.420.40">
    <property type="match status" value="1"/>
</dbReference>
<dbReference type="InterPro" id="IPR043129">
    <property type="entry name" value="ATPase_NBD"/>
</dbReference>
<accession>A0A8H7VQX7</accession>
<feature type="compositionally biased region" description="Acidic residues" evidence="1">
    <location>
        <begin position="316"/>
        <end position="332"/>
    </location>
</feature>
<dbReference type="PANTHER" id="PTHR14187:SF5">
    <property type="entry name" value="HEAT SHOCK 70 KDA PROTEIN 12A"/>
    <property type="match status" value="1"/>
</dbReference>
<evidence type="ECO:0008006" key="4">
    <source>
        <dbReference type="Google" id="ProtNLM"/>
    </source>
</evidence>
<dbReference type="PANTHER" id="PTHR14187">
    <property type="entry name" value="ALPHA KINASE/ELONGATION FACTOR 2 KINASE"/>
    <property type="match status" value="1"/>
</dbReference>
<gene>
    <name evidence="2" type="ORF">INT48_004764</name>
</gene>
<name>A0A8H7VQX7_9FUNG</name>
<comment type="caution">
    <text evidence="2">The sequence shown here is derived from an EMBL/GenBank/DDBJ whole genome shotgun (WGS) entry which is preliminary data.</text>
</comment>
<protein>
    <recommendedName>
        <fullName evidence="4">Hsp70 family protein</fullName>
    </recommendedName>
</protein>
<evidence type="ECO:0000256" key="1">
    <source>
        <dbReference type="SAM" id="MobiDB-lite"/>
    </source>
</evidence>
<dbReference type="SUPFAM" id="SSF53067">
    <property type="entry name" value="Actin-like ATPase domain"/>
    <property type="match status" value="2"/>
</dbReference>
<evidence type="ECO:0000313" key="2">
    <source>
        <dbReference type="EMBL" id="KAG2229760.1"/>
    </source>
</evidence>
<dbReference type="Proteomes" id="UP000613177">
    <property type="component" value="Unassembled WGS sequence"/>
</dbReference>
<sequence length="1225" mass="141737">MKVFDYNSFEYIVSFDFGTTYSGCCYIHTGKNVIKALKEDDYGLIKDDIHAVEDWQVFLDWGFSAYETWKRIGKDEDDPTLEQGNTILRKFKIKLADKTADDEEEHNQYDHLNVAATIDYLRQMKETAYNDINKDAIAKVDTEKIRYILTVPAQWDDDERAAMRIMAKDAGIINKGDHENRLIIINESLAATLFCEREICLKRNTFKFQKGSRYLICDAGGGTVDLATYEATDASFNNRDSTLIGRCQLTIDSGGHCGSGFVDDNMENVLLDILFHEAEEDKKQELKYAISPLMEIFIDELKKEFKGIPESYNSDSDSDEYEYDENDEERESEDVKNATTFDLQLLNLCGDQRVTKTYREDEKPEFIIKKDRKGNGDMLHVYRDTMCIRVFDPEVEKTLSLIDNQIKKANSTKIEAIFLLGGFGESKYLQEQTKKRFKDVVGEVITDESGNLAAMQGAIYYGLEELKRSREISIISSNFQSSDFDSSQSKLLICIDREDQIYSQMRFVKVTENHLGRAQKTTYKIPTVLEYSDKPPEKIVGWGAKVRPNSSRCVTPNYMMSTSKDDFKKFITDYLKCLYEYASTYIKKERGKGIGINKIRYCLTMENSFNFFRTKKEMRDIARDAGLFGIRPDMRHKKKLLLLTREDASAMYYKKVYYTEDMYFWKIKILSNNMCCVSRHVVKNVDVASFKHTREDIDDPDKAEVQDSVKMPCPFDDESISNLYNQDKSFEEIEDRLMKPIIRDLIENIPKGSFRSNASSRIQKIDKIYVIGRFVLEESRDDMEDLILACLFKKLEQFVLEKKNIIHVDEQAQSHQDEDNKNSGLPVRSKDIVKDYSAYANRFIQINIQRDCFHLSLYETTNISDQNQIEHQNVRKLRSTTFEFDVVGKMVKRLSQYTRDKPENHVCSSSELHRQDTRKYDNDLNYGVIYYVKSILSFCSNTDRQTISISSCCTIEITPHSFLNKILNPTIKELVETMNMSIIQAGITGNHNFDHIFVSGNLLEASGEVDKVVKDSFVKYLYCSLMKYTENAERIVFSSCNDNEVIYGAAMYGLEPVLHTERVSRRTYAVSVQAHPVLTKELPLVIVDTEKQVDLHFQSKKGSSKTIKMGSETKTRLINQNDPVTMNLQLVGTFERFFADQECVVYATIYAKEEEDKRFIGAKIDQHDDSGFKKIHQFEISLKREDTKDLEQDINNTRVRSRLSFEIRLLFPDKNEAMFEANIGQ</sequence>
<evidence type="ECO:0000313" key="3">
    <source>
        <dbReference type="Proteomes" id="UP000613177"/>
    </source>
</evidence>